<dbReference type="RefSeq" id="XP_024406214.1">
    <property type="nucleotide sequence ID" value="XM_024549099.1"/>
</dbReference>
<dbReference type="Pfam" id="PF04667">
    <property type="entry name" value="Endosulfine"/>
    <property type="match status" value="1"/>
</dbReference>
<evidence type="ECO:0000313" key="4">
    <source>
        <dbReference type="EMBL" id="PON28468.1"/>
    </source>
</evidence>
<gene>
    <name evidence="4" type="ORF">TGAM01_v202962</name>
</gene>
<comment type="function">
    <text evidence="2">Plays an essential role in initiation of the G0 program by preventing the degradation of specific nutrient-regulated mRNAs via the 5'-3' mRNA decay pathway.</text>
</comment>
<dbReference type="AlphaFoldDB" id="A0A2P4ZW25"/>
<sequence>MHLQKIYGRLPSRGHLLGHQLEDRKYFDSGDFALSQAHRPSSIGAVSTGSQQPRRETVSQPFCPVPSQSNVDEGANKGLQEAGNEGDTENKSHLCEMMDQKTENPLVKPEKTTEATRV</sequence>
<dbReference type="STRING" id="398673.A0A2P4ZW25"/>
<dbReference type="InterPro" id="IPR006760">
    <property type="entry name" value="Endosulphine"/>
</dbReference>
<organism evidence="4 5">
    <name type="scientific">Trichoderma gamsii</name>
    <dbReference type="NCBI Taxonomy" id="398673"/>
    <lineage>
        <taxon>Eukaryota</taxon>
        <taxon>Fungi</taxon>
        <taxon>Dikarya</taxon>
        <taxon>Ascomycota</taxon>
        <taxon>Pezizomycotina</taxon>
        <taxon>Sordariomycetes</taxon>
        <taxon>Hypocreomycetidae</taxon>
        <taxon>Hypocreales</taxon>
        <taxon>Hypocreaceae</taxon>
        <taxon>Trichoderma</taxon>
    </lineage>
</organism>
<dbReference type="Proteomes" id="UP000054821">
    <property type="component" value="Unassembled WGS sequence"/>
</dbReference>
<comment type="similarity">
    <text evidence="1 2">Belongs to the endosulfine family.</text>
</comment>
<dbReference type="GeneID" id="36347431"/>
<protein>
    <recommendedName>
        <fullName evidence="2">mRNA stability protein</fullName>
    </recommendedName>
</protein>
<accession>A0A2P4ZW25</accession>
<feature type="region of interest" description="Disordered" evidence="3">
    <location>
        <begin position="38"/>
        <end position="118"/>
    </location>
</feature>
<evidence type="ECO:0000256" key="1">
    <source>
        <dbReference type="ARBA" id="ARBA00010520"/>
    </source>
</evidence>
<keyword evidence="5" id="KW-1185">Reference proteome</keyword>
<reference evidence="4 5" key="1">
    <citation type="journal article" date="2016" name="Genome Announc.">
        <title>Draft Whole-Genome Sequence of Trichoderma gamsii T6085, a Promising Biocontrol Agent of Fusarium Head Blight on Wheat.</title>
        <authorList>
            <person name="Baroncelli R."/>
            <person name="Zapparata A."/>
            <person name="Piaggeschi G."/>
            <person name="Sarrocco S."/>
            <person name="Vannacci G."/>
        </authorList>
    </citation>
    <scope>NUCLEOTIDE SEQUENCE [LARGE SCALE GENOMIC DNA]</scope>
    <source>
        <strain evidence="4 5">T6085</strain>
    </source>
</reference>
<proteinExistence type="inferred from homology"/>
<evidence type="ECO:0000256" key="2">
    <source>
        <dbReference type="RuleBase" id="RU363120"/>
    </source>
</evidence>
<evidence type="ECO:0000256" key="3">
    <source>
        <dbReference type="SAM" id="MobiDB-lite"/>
    </source>
</evidence>
<dbReference type="EMBL" id="JPDN02000007">
    <property type="protein sequence ID" value="PON28468.1"/>
    <property type="molecule type" value="Genomic_DNA"/>
</dbReference>
<name>A0A2P4ZW25_9HYPO</name>
<comment type="caution">
    <text evidence="4">The sequence shown here is derived from an EMBL/GenBank/DDBJ whole genome shotgun (WGS) entry which is preliminary data.</text>
</comment>
<evidence type="ECO:0000313" key="5">
    <source>
        <dbReference type="Proteomes" id="UP000054821"/>
    </source>
</evidence>
<feature type="compositionally biased region" description="Basic and acidic residues" evidence="3">
    <location>
        <begin position="88"/>
        <end position="118"/>
    </location>
</feature>